<accession>A0A8S9MRV3</accession>
<dbReference type="Gene3D" id="3.60.40.10">
    <property type="entry name" value="PPM-type phosphatase domain"/>
    <property type="match status" value="2"/>
</dbReference>
<dbReference type="AlphaFoldDB" id="A0A8S9MRV3"/>
<proteinExistence type="predicted"/>
<evidence type="ECO:0000259" key="1">
    <source>
        <dbReference type="PROSITE" id="PS51746"/>
    </source>
</evidence>
<dbReference type="Proteomes" id="UP000712600">
    <property type="component" value="Unassembled WGS sequence"/>
</dbReference>
<dbReference type="InterPro" id="IPR036457">
    <property type="entry name" value="PPM-type-like_dom_sf"/>
</dbReference>
<name>A0A8S9MRV3_BRACR</name>
<organism evidence="2 3">
    <name type="scientific">Brassica cretica</name>
    <name type="common">Mustard</name>
    <dbReference type="NCBI Taxonomy" id="69181"/>
    <lineage>
        <taxon>Eukaryota</taxon>
        <taxon>Viridiplantae</taxon>
        <taxon>Streptophyta</taxon>
        <taxon>Embryophyta</taxon>
        <taxon>Tracheophyta</taxon>
        <taxon>Spermatophyta</taxon>
        <taxon>Magnoliopsida</taxon>
        <taxon>eudicotyledons</taxon>
        <taxon>Gunneridae</taxon>
        <taxon>Pentapetalae</taxon>
        <taxon>rosids</taxon>
        <taxon>malvids</taxon>
        <taxon>Brassicales</taxon>
        <taxon>Brassicaceae</taxon>
        <taxon>Brassiceae</taxon>
        <taxon>Brassica</taxon>
    </lineage>
</organism>
<reference evidence="2" key="1">
    <citation type="submission" date="2019-12" db="EMBL/GenBank/DDBJ databases">
        <title>Genome sequencing and annotation of Brassica cretica.</title>
        <authorList>
            <person name="Studholme D.J."/>
            <person name="Sarris P."/>
        </authorList>
    </citation>
    <scope>NUCLEOTIDE SEQUENCE</scope>
    <source>
        <strain evidence="2">PFS-109/04</strain>
        <tissue evidence="2">Leaf</tissue>
    </source>
</reference>
<comment type="caution">
    <text evidence="2">The sequence shown here is derived from an EMBL/GenBank/DDBJ whole genome shotgun (WGS) entry which is preliminary data.</text>
</comment>
<gene>
    <name evidence="2" type="ORF">F2Q69_00055604</name>
</gene>
<evidence type="ECO:0000313" key="3">
    <source>
        <dbReference type="Proteomes" id="UP000712600"/>
    </source>
</evidence>
<dbReference type="SUPFAM" id="SSF81606">
    <property type="entry name" value="PP2C-like"/>
    <property type="match status" value="2"/>
</dbReference>
<sequence>MANSFIILAELKNRDQSLQGRPIRSPSRSLSNFRYHLLATFDFKILVKMTGLEYVISDATEIVPTRLYMLTYNIDANLIAKNQKKPSETKPPMVHNLSHHFLPRTATEALFSGFSSGTSALAALIFGRHLMVANAADGRAVLCRNGEAIDMSRDHKPIYLPKMTGLEYVISDATEIVPTRLYMLTLHSFVMSLQLELYLIAKNQKKPSETKSPMRTATEALFSGFSSGTSALAALIFGRHLMVANAADGRAVLCRNGEAIDMSRDHKPIYLP</sequence>
<dbReference type="InterPro" id="IPR015655">
    <property type="entry name" value="PP2C"/>
</dbReference>
<feature type="domain" description="PPM-type phosphatase" evidence="1">
    <location>
        <begin position="118"/>
        <end position="272"/>
    </location>
</feature>
<evidence type="ECO:0000313" key="2">
    <source>
        <dbReference type="EMBL" id="KAF3486675.1"/>
    </source>
</evidence>
<dbReference type="GO" id="GO:0004722">
    <property type="term" value="F:protein serine/threonine phosphatase activity"/>
    <property type="evidence" value="ECO:0007669"/>
    <property type="project" value="InterPro"/>
</dbReference>
<dbReference type="PROSITE" id="PS51746">
    <property type="entry name" value="PPM_2"/>
    <property type="match status" value="1"/>
</dbReference>
<dbReference type="Pfam" id="PF00481">
    <property type="entry name" value="PP2C"/>
    <property type="match status" value="2"/>
</dbReference>
<dbReference type="PANTHER" id="PTHR47992">
    <property type="entry name" value="PROTEIN PHOSPHATASE"/>
    <property type="match status" value="1"/>
</dbReference>
<dbReference type="InterPro" id="IPR001932">
    <property type="entry name" value="PPM-type_phosphatase-like_dom"/>
</dbReference>
<protein>
    <recommendedName>
        <fullName evidence="1">PPM-type phosphatase domain-containing protein</fullName>
    </recommendedName>
</protein>
<dbReference type="EMBL" id="QGKX02002183">
    <property type="protein sequence ID" value="KAF3486675.1"/>
    <property type="molecule type" value="Genomic_DNA"/>
</dbReference>